<feature type="transmembrane region" description="Helical" evidence="1">
    <location>
        <begin position="22"/>
        <end position="42"/>
    </location>
</feature>
<dbReference type="RefSeq" id="WP_213497724.1">
    <property type="nucleotide sequence ID" value="NZ_CP074694.1"/>
</dbReference>
<keyword evidence="1" id="KW-0472">Membrane</keyword>
<dbReference type="Pfam" id="PF12679">
    <property type="entry name" value="ABC2_membrane_2"/>
    <property type="match status" value="1"/>
</dbReference>
<name>A0A8E6B7E0_9BACT</name>
<dbReference type="GO" id="GO:0005886">
    <property type="term" value="C:plasma membrane"/>
    <property type="evidence" value="ECO:0007669"/>
    <property type="project" value="UniProtKB-SubCell"/>
</dbReference>
<evidence type="ECO:0000256" key="1">
    <source>
        <dbReference type="SAM" id="Phobius"/>
    </source>
</evidence>
<dbReference type="AlphaFoldDB" id="A0A8E6B7E0"/>
<feature type="transmembrane region" description="Helical" evidence="1">
    <location>
        <begin position="221"/>
        <end position="246"/>
    </location>
</feature>
<feature type="transmembrane region" description="Helical" evidence="1">
    <location>
        <begin position="182"/>
        <end position="209"/>
    </location>
</feature>
<keyword evidence="1" id="KW-0812">Transmembrane</keyword>
<dbReference type="GO" id="GO:0140359">
    <property type="term" value="F:ABC-type transporter activity"/>
    <property type="evidence" value="ECO:0007669"/>
    <property type="project" value="InterPro"/>
</dbReference>
<keyword evidence="1" id="KW-1133">Transmembrane helix</keyword>
<evidence type="ECO:0000313" key="2">
    <source>
        <dbReference type="EMBL" id="QVL32834.1"/>
    </source>
</evidence>
<feature type="transmembrane region" description="Helical" evidence="1">
    <location>
        <begin position="331"/>
        <end position="352"/>
    </location>
</feature>
<dbReference type="KEGG" id="tsph:KIH39_02630"/>
<organism evidence="2 3">
    <name type="scientific">Telmatocola sphagniphila</name>
    <dbReference type="NCBI Taxonomy" id="1123043"/>
    <lineage>
        <taxon>Bacteria</taxon>
        <taxon>Pseudomonadati</taxon>
        <taxon>Planctomycetota</taxon>
        <taxon>Planctomycetia</taxon>
        <taxon>Gemmatales</taxon>
        <taxon>Gemmataceae</taxon>
    </lineage>
</organism>
<gene>
    <name evidence="2" type="ORF">KIH39_02630</name>
</gene>
<evidence type="ECO:0000313" key="3">
    <source>
        <dbReference type="Proteomes" id="UP000676194"/>
    </source>
</evidence>
<dbReference type="EMBL" id="CP074694">
    <property type="protein sequence ID" value="QVL32834.1"/>
    <property type="molecule type" value="Genomic_DNA"/>
</dbReference>
<proteinExistence type="predicted"/>
<sequence>MNLPTILLTIQWMVRDTIRQSIAAKLFWVLLGASILCILFCLSVDARGDENLLPLSRSEQREQISKDEALAQGMKLGTQSGLGHAVGAPALAMLATSLGEQFARKEGVDIAQGEISIGFGVIKVQVGRDRTDAVRFLQIWLAGAIADTAGIFLALIWTAGFIPSFLEPGSVTVLLAKPVPRWAILLGKFIGVMLFVSAQAIFFVLGTWIALGLKTGVFDSLYLMAIPMMIVHFGVFFSFSVLMAVWSRNTTVCLLSTLIFWIASWGMNFGWVVVCTQNISAFSPLSRLLLDIGYWTMPKPLDLNMVLYDLLKADGFTMKVPEFKQLQDLKLFRPVASILASLAFGLVMLLSACWEFEKQEY</sequence>
<accession>A0A8E6B7E0</accession>
<keyword evidence="3" id="KW-1185">Reference proteome</keyword>
<feature type="transmembrane region" description="Helical" evidence="1">
    <location>
        <begin position="258"/>
        <end position="279"/>
    </location>
</feature>
<protein>
    <submittedName>
        <fullName evidence="2">ABC transporter permease subunit</fullName>
    </submittedName>
</protein>
<reference evidence="2" key="1">
    <citation type="submission" date="2021-05" db="EMBL/GenBank/DDBJ databases">
        <title>Complete genome sequence of the cellulolytic planctomycete Telmatocola sphagniphila SP2T and characterization of the first cellulase from planctomycetes.</title>
        <authorList>
            <person name="Rakitin A.L."/>
            <person name="Beletsky A.V."/>
            <person name="Naumoff D.G."/>
            <person name="Kulichevskaya I.S."/>
            <person name="Mardanov A.V."/>
            <person name="Ravin N.V."/>
            <person name="Dedysh S.N."/>
        </authorList>
    </citation>
    <scope>NUCLEOTIDE SEQUENCE</scope>
    <source>
        <strain evidence="2">SP2T</strain>
    </source>
</reference>
<dbReference type="Proteomes" id="UP000676194">
    <property type="component" value="Chromosome"/>
</dbReference>